<sequence>MSAALNISLGMNTREVAAGAAKAADAIEDVTDSLDDLTRAAGKSGDKFEKAGDELEDSMRDARRETEKAQDSFKDLGRAAERAGDDARDGMRRAEDGVEEFRDEANSTAKEAAASFDGSAESIGDALQEVAANAFAGFGPAGAVAGIAAAAGIGLAIAGFEDVHEAEQRAAELASEWADRFVESGQRVATAAQQSAAVIDISTDPEKYKEAAENAKLWGVTTSDAMLAMAGNVGSIKIVEDALDRKRVATEKDAQAAQESAEANGSALLSLTPQEVELNKAEEAWKRHTDAMSAGAQQANAASDSLLSLVGQATDAAVSVDELGNRVVALPDGTEIFIDAKTGKATTDLAAFKGDYDSKVDQMNGRDVVLQTKADVAEAQRAVNNFIRSNDGKSFKINGRVVTSGWD</sequence>
<accession>A0A3S9WIT6</accession>
<organism evidence="2 3">
    <name type="scientific">Microbacterium oxydans</name>
    <dbReference type="NCBI Taxonomy" id="82380"/>
    <lineage>
        <taxon>Bacteria</taxon>
        <taxon>Bacillati</taxon>
        <taxon>Actinomycetota</taxon>
        <taxon>Actinomycetes</taxon>
        <taxon>Micrococcales</taxon>
        <taxon>Microbacteriaceae</taxon>
        <taxon>Microbacterium</taxon>
    </lineage>
</organism>
<gene>
    <name evidence="2" type="ORF">CVS54_01298</name>
</gene>
<evidence type="ECO:0000256" key="1">
    <source>
        <dbReference type="SAM" id="MobiDB-lite"/>
    </source>
</evidence>
<dbReference type="KEGG" id="moy:CVS54_01298"/>
<dbReference type="Gene3D" id="1.20.120.20">
    <property type="entry name" value="Apolipoprotein"/>
    <property type="match status" value="1"/>
</dbReference>
<reference evidence="2 3" key="1">
    <citation type="submission" date="2018-08" db="EMBL/GenBank/DDBJ databases">
        <title>Microbacterium oxydans strain HG3.</title>
        <authorList>
            <person name="ORTET P."/>
        </authorList>
    </citation>
    <scope>NUCLEOTIDE SEQUENCE [LARGE SCALE GENOMIC DNA]</scope>
    <source>
        <strain evidence="2 3">HG3</strain>
    </source>
</reference>
<protein>
    <submittedName>
        <fullName evidence="2">Uncharacterized protein</fullName>
    </submittedName>
</protein>
<name>A0A3S9WIT6_9MICO</name>
<proteinExistence type="predicted"/>
<dbReference type="RefSeq" id="WP_046748987.1">
    <property type="nucleotide sequence ID" value="NZ_CP031422.1"/>
</dbReference>
<evidence type="ECO:0000313" key="3">
    <source>
        <dbReference type="Proteomes" id="UP000274841"/>
    </source>
</evidence>
<feature type="region of interest" description="Disordered" evidence="1">
    <location>
        <begin position="38"/>
        <end position="92"/>
    </location>
</feature>
<dbReference type="AlphaFoldDB" id="A0A3S9WIT6"/>
<feature type="compositionally biased region" description="Basic and acidic residues" evidence="1">
    <location>
        <begin position="44"/>
        <end position="92"/>
    </location>
</feature>
<evidence type="ECO:0000313" key="2">
    <source>
        <dbReference type="EMBL" id="AZS39980.1"/>
    </source>
</evidence>
<dbReference type="Proteomes" id="UP000274841">
    <property type="component" value="Chromosome"/>
</dbReference>
<dbReference type="EMBL" id="CP031422">
    <property type="protein sequence ID" value="AZS39980.1"/>
    <property type="molecule type" value="Genomic_DNA"/>
</dbReference>